<dbReference type="InterPro" id="IPR039641">
    <property type="entry name" value="LCR"/>
</dbReference>
<sequence>MGDCDNRCKAEFSNGIGYCESNLCTCYYKCGPPPGTVDPKWCNIDLGLCNGDDKCKGGCCNLLYSSIYRQGQGTCVNIIGTPSYACSCFHVCK</sequence>
<protein>
    <recommendedName>
        <fullName evidence="9">Defensin-like protein</fullName>
    </recommendedName>
</protein>
<evidence type="ECO:0000256" key="8">
    <source>
        <dbReference type="ARBA" id="ARBA00023157"/>
    </source>
</evidence>
<evidence type="ECO:0000256" key="2">
    <source>
        <dbReference type="ARBA" id="ARBA00006722"/>
    </source>
</evidence>
<dbReference type="GO" id="GO:0050832">
    <property type="term" value="P:defense response to fungus"/>
    <property type="evidence" value="ECO:0007669"/>
    <property type="project" value="UniProtKB-UniRule"/>
</dbReference>
<dbReference type="EMBL" id="CM003610">
    <property type="protein sequence ID" value="KYP62292.1"/>
    <property type="molecule type" value="Genomic_DNA"/>
</dbReference>
<evidence type="ECO:0000256" key="9">
    <source>
        <dbReference type="RuleBase" id="RU367109"/>
    </source>
</evidence>
<dbReference type="AlphaFoldDB" id="A0A151T5G1"/>
<dbReference type="GO" id="GO:0005576">
    <property type="term" value="C:extracellular region"/>
    <property type="evidence" value="ECO:0007669"/>
    <property type="project" value="UniProtKB-SubCell"/>
</dbReference>
<keyword evidence="11" id="KW-1185">Reference proteome</keyword>
<evidence type="ECO:0000313" key="11">
    <source>
        <dbReference type="Proteomes" id="UP000075243"/>
    </source>
</evidence>
<name>A0A151T5G1_CAJCA</name>
<evidence type="ECO:0000256" key="5">
    <source>
        <dbReference type="ARBA" id="ARBA00022577"/>
    </source>
</evidence>
<keyword evidence="3 9" id="KW-0964">Secreted</keyword>
<keyword evidence="8" id="KW-1015">Disulfide bond</keyword>
<evidence type="ECO:0000256" key="6">
    <source>
        <dbReference type="ARBA" id="ARBA00022729"/>
    </source>
</evidence>
<dbReference type="GO" id="GO:0031640">
    <property type="term" value="P:killing of cells of another organism"/>
    <property type="evidence" value="ECO:0007669"/>
    <property type="project" value="UniProtKB-UniRule"/>
</dbReference>
<dbReference type="PANTHER" id="PTHR36788:SF2">
    <property type="entry name" value="DEFENSIN-LIKE PROTEIN 183"/>
    <property type="match status" value="1"/>
</dbReference>
<dbReference type="Proteomes" id="UP000075243">
    <property type="component" value="Chromosome 8"/>
</dbReference>
<gene>
    <name evidence="10" type="ORF">KK1_016819</name>
</gene>
<evidence type="ECO:0000256" key="7">
    <source>
        <dbReference type="ARBA" id="ARBA00022821"/>
    </source>
</evidence>
<dbReference type="Gramene" id="C.cajan_16342.t">
    <property type="protein sequence ID" value="C.cajan_16342.t.cds1"/>
    <property type="gene ID" value="C.cajan_16342"/>
</dbReference>
<keyword evidence="7 9" id="KW-0611">Plant defense</keyword>
<comment type="similarity">
    <text evidence="2 9">Belongs to the DEFL family.</text>
</comment>
<accession>A0A151T5G1</accession>
<evidence type="ECO:0000256" key="4">
    <source>
        <dbReference type="ARBA" id="ARBA00022529"/>
    </source>
</evidence>
<evidence type="ECO:0000313" key="10">
    <source>
        <dbReference type="EMBL" id="KYP62292.1"/>
    </source>
</evidence>
<evidence type="ECO:0000256" key="1">
    <source>
        <dbReference type="ARBA" id="ARBA00004613"/>
    </source>
</evidence>
<keyword evidence="5 9" id="KW-0295">Fungicide</keyword>
<dbReference type="PANTHER" id="PTHR36788">
    <property type="entry name" value="DEFENSIN-LIKE PROTEIN 183"/>
    <property type="match status" value="1"/>
</dbReference>
<organism evidence="10 11">
    <name type="scientific">Cajanus cajan</name>
    <name type="common">Pigeon pea</name>
    <name type="synonym">Cajanus indicus</name>
    <dbReference type="NCBI Taxonomy" id="3821"/>
    <lineage>
        <taxon>Eukaryota</taxon>
        <taxon>Viridiplantae</taxon>
        <taxon>Streptophyta</taxon>
        <taxon>Embryophyta</taxon>
        <taxon>Tracheophyta</taxon>
        <taxon>Spermatophyta</taxon>
        <taxon>Magnoliopsida</taxon>
        <taxon>eudicotyledons</taxon>
        <taxon>Gunneridae</taxon>
        <taxon>Pentapetalae</taxon>
        <taxon>rosids</taxon>
        <taxon>fabids</taxon>
        <taxon>Fabales</taxon>
        <taxon>Fabaceae</taxon>
        <taxon>Papilionoideae</taxon>
        <taxon>50 kb inversion clade</taxon>
        <taxon>NPAAA clade</taxon>
        <taxon>indigoferoid/millettioid clade</taxon>
        <taxon>Phaseoleae</taxon>
        <taxon>Cajanus</taxon>
    </lineage>
</organism>
<proteinExistence type="inferred from homology"/>
<keyword evidence="4 9" id="KW-0929">Antimicrobial</keyword>
<keyword evidence="6" id="KW-0732">Signal</keyword>
<evidence type="ECO:0000256" key="3">
    <source>
        <dbReference type="ARBA" id="ARBA00022525"/>
    </source>
</evidence>
<comment type="subcellular location">
    <subcellularLocation>
        <location evidence="1 9">Secreted</location>
    </subcellularLocation>
</comment>
<reference evidence="10 11" key="1">
    <citation type="journal article" date="2012" name="Nat. Biotechnol.">
        <title>Draft genome sequence of pigeonpea (Cajanus cajan), an orphan legume crop of resource-poor farmers.</title>
        <authorList>
            <person name="Varshney R.K."/>
            <person name="Chen W."/>
            <person name="Li Y."/>
            <person name="Bharti A.K."/>
            <person name="Saxena R.K."/>
            <person name="Schlueter J.A."/>
            <person name="Donoghue M.T."/>
            <person name="Azam S."/>
            <person name="Fan G."/>
            <person name="Whaley A.M."/>
            <person name="Farmer A.D."/>
            <person name="Sheridan J."/>
            <person name="Iwata A."/>
            <person name="Tuteja R."/>
            <person name="Penmetsa R.V."/>
            <person name="Wu W."/>
            <person name="Upadhyaya H.D."/>
            <person name="Yang S.P."/>
            <person name="Shah T."/>
            <person name="Saxena K.B."/>
            <person name="Michael T."/>
            <person name="McCombie W.R."/>
            <person name="Yang B."/>
            <person name="Zhang G."/>
            <person name="Yang H."/>
            <person name="Wang J."/>
            <person name="Spillane C."/>
            <person name="Cook D.R."/>
            <person name="May G.D."/>
            <person name="Xu X."/>
            <person name="Jackson S.A."/>
        </authorList>
    </citation>
    <scope>NUCLEOTIDE SEQUENCE [LARGE SCALE GENOMIC DNA]</scope>
    <source>
        <strain evidence="11">cv. Asha</strain>
    </source>
</reference>